<dbReference type="CDD" id="cd16148">
    <property type="entry name" value="sulfatase_like"/>
    <property type="match status" value="1"/>
</dbReference>
<feature type="domain" description="Sulfatase N-terminal" evidence="2">
    <location>
        <begin position="251"/>
        <end position="521"/>
    </location>
</feature>
<name>A0A266QAY0_9GAMM</name>
<dbReference type="RefSeq" id="WP_094984540.1">
    <property type="nucleotide sequence ID" value="NZ_NHNI01000001.1"/>
</dbReference>
<keyword evidence="1" id="KW-1133">Transmembrane helix</keyword>
<feature type="transmembrane region" description="Helical" evidence="1">
    <location>
        <begin position="116"/>
        <end position="136"/>
    </location>
</feature>
<dbReference type="PANTHER" id="PTHR43751">
    <property type="entry name" value="SULFATASE"/>
    <property type="match status" value="1"/>
</dbReference>
<dbReference type="InterPro" id="IPR000917">
    <property type="entry name" value="Sulfatase_N"/>
</dbReference>
<dbReference type="AlphaFoldDB" id="A0A266QAY0"/>
<dbReference type="Gene3D" id="3.40.720.10">
    <property type="entry name" value="Alkaline Phosphatase, subunit A"/>
    <property type="match status" value="1"/>
</dbReference>
<keyword evidence="1" id="KW-0812">Transmembrane</keyword>
<dbReference type="Pfam" id="PF11893">
    <property type="entry name" value="DUF3413"/>
    <property type="match status" value="1"/>
</dbReference>
<feature type="transmembrane region" description="Helical" evidence="1">
    <location>
        <begin position="12"/>
        <end position="30"/>
    </location>
</feature>
<evidence type="ECO:0008006" key="6">
    <source>
        <dbReference type="Google" id="ProtNLM"/>
    </source>
</evidence>
<accession>A0A266QAY0</accession>
<dbReference type="Proteomes" id="UP000216101">
    <property type="component" value="Unassembled WGS sequence"/>
</dbReference>
<sequence length="614" mass="69605">MEKRHFIAHGYFTLWVLLLSLIPLASYWWVMPTPDSLHGQLYLISSLGYYGLLLTIAALVFSPLASTAWTRPLYVLLLTLWLLYLLIDAATFNLYLFHVDWIMLEMFVMDFEGLGLPNAVIFAAIAVAIMVGAGCWWLSRKAYHITTQHALRAQPLFWVAGAMLILFAVNSSLNIWADKYHRQEVSYIAPYLPVYRPATSSKHAATLARMLPSLLPATYGTMDRAAIQEKSVVRYPLEPLQCEAPSQPSSIILLVVESWQAAALNPEVMPNVTRFSQKATRFEQHISGGSATIPGLFSLFYGLHASYYPAFRATPAANPSEFTETLTDQGVDVRAFTNSNLDRFSMRRLIFPRMPNSHFYHAKTDAAVVNQFVQQHQQTTTKPHFDFVFLTSSHSPYKYPEDFARFTPLPSVKGGYAFNKQADSTPYKNDYHNSLFYVDYLLGKILDQLEKSGALENSWVIVTGDHAEEFNENDAGFWGHGSNFTRWQTHTPLLVHAPGQKVARHEHKASSHQDIVPTLMQEALGCKTAREAYSTGANLFDLPNNRSLVMSSYYNNAYWIEGTVLDRSTGKQYAWGDIKNTRPVLDKTKLHQLQDEERRFFKDTESRALLSGKH</sequence>
<proteinExistence type="predicted"/>
<reference evidence="5" key="1">
    <citation type="submission" date="2017-05" db="EMBL/GenBank/DDBJ databases">
        <authorList>
            <person name="Barney B.M."/>
        </authorList>
    </citation>
    <scope>NUCLEOTIDE SEQUENCE [LARGE SCALE GENOMIC DNA]</scope>
    <source>
        <strain evidence="5">PSBB022</strain>
    </source>
</reference>
<evidence type="ECO:0000259" key="2">
    <source>
        <dbReference type="Pfam" id="PF00884"/>
    </source>
</evidence>
<protein>
    <recommendedName>
        <fullName evidence="6">Sulfatase</fullName>
    </recommendedName>
</protein>
<feature type="domain" description="Inner membrane protein YejM N-terminal" evidence="3">
    <location>
        <begin position="9"/>
        <end position="242"/>
    </location>
</feature>
<dbReference type="InterPro" id="IPR024588">
    <property type="entry name" value="YejM_N"/>
</dbReference>
<comment type="caution">
    <text evidence="4">The sequence shown here is derived from an EMBL/GenBank/DDBJ whole genome shotgun (WGS) entry which is preliminary data.</text>
</comment>
<dbReference type="EMBL" id="NHNI01000001">
    <property type="protein sequence ID" value="OZY87034.1"/>
    <property type="molecule type" value="Genomic_DNA"/>
</dbReference>
<dbReference type="InterPro" id="IPR012159">
    <property type="entry name" value="YejM-like"/>
</dbReference>
<evidence type="ECO:0000313" key="4">
    <source>
        <dbReference type="EMBL" id="OZY87034.1"/>
    </source>
</evidence>
<dbReference type="SUPFAM" id="SSF53649">
    <property type="entry name" value="Alkaline phosphatase-like"/>
    <property type="match status" value="1"/>
</dbReference>
<evidence type="ECO:0000313" key="5">
    <source>
        <dbReference type="Proteomes" id="UP000216101"/>
    </source>
</evidence>
<dbReference type="InterPro" id="IPR017850">
    <property type="entry name" value="Alkaline_phosphatase_core_sf"/>
</dbReference>
<evidence type="ECO:0000259" key="3">
    <source>
        <dbReference type="Pfam" id="PF11893"/>
    </source>
</evidence>
<gene>
    <name evidence="4" type="ORF">CBP51_08625</name>
</gene>
<feature type="transmembrane region" description="Helical" evidence="1">
    <location>
        <begin position="42"/>
        <end position="61"/>
    </location>
</feature>
<organism evidence="4 5">
    <name type="scientific">Cellvibrio mixtus</name>
    <dbReference type="NCBI Taxonomy" id="39650"/>
    <lineage>
        <taxon>Bacteria</taxon>
        <taxon>Pseudomonadati</taxon>
        <taxon>Pseudomonadota</taxon>
        <taxon>Gammaproteobacteria</taxon>
        <taxon>Cellvibrionales</taxon>
        <taxon>Cellvibrionaceae</taxon>
        <taxon>Cellvibrio</taxon>
    </lineage>
</organism>
<dbReference type="InterPro" id="IPR052701">
    <property type="entry name" value="GAG_Ulvan_Degrading_Sulfatases"/>
</dbReference>
<dbReference type="Pfam" id="PF00884">
    <property type="entry name" value="Sulfatase"/>
    <property type="match status" value="1"/>
</dbReference>
<feature type="transmembrane region" description="Helical" evidence="1">
    <location>
        <begin position="156"/>
        <end position="177"/>
    </location>
</feature>
<keyword evidence="5" id="KW-1185">Reference proteome</keyword>
<feature type="transmembrane region" description="Helical" evidence="1">
    <location>
        <begin position="73"/>
        <end position="96"/>
    </location>
</feature>
<evidence type="ECO:0000256" key="1">
    <source>
        <dbReference type="SAM" id="Phobius"/>
    </source>
</evidence>
<dbReference type="PIRSF" id="PIRSF004950">
    <property type="entry name" value="Mmb_sulf_HI0842"/>
    <property type="match status" value="1"/>
</dbReference>
<dbReference type="PANTHER" id="PTHR43751:SF3">
    <property type="entry name" value="SULFATASE N-TERMINAL DOMAIN-CONTAINING PROTEIN"/>
    <property type="match status" value="1"/>
</dbReference>
<keyword evidence="1" id="KW-0472">Membrane</keyword>